<dbReference type="Proteomes" id="UP000586093">
    <property type="component" value="Unassembled WGS sequence"/>
</dbReference>
<dbReference type="NCBIfam" id="NF041023">
    <property type="entry name" value="PP0621_fam"/>
    <property type="match status" value="1"/>
</dbReference>
<organism evidence="1 2">
    <name type="scientific">Aquariibacter albus</name>
    <dbReference type="NCBI Taxonomy" id="2759899"/>
    <lineage>
        <taxon>Bacteria</taxon>
        <taxon>Pseudomonadati</taxon>
        <taxon>Pseudomonadota</taxon>
        <taxon>Betaproteobacteria</taxon>
        <taxon>Burkholderiales</taxon>
        <taxon>Sphaerotilaceae</taxon>
        <taxon>Aquariibacter</taxon>
    </lineage>
</organism>
<evidence type="ECO:0000313" key="2">
    <source>
        <dbReference type="Proteomes" id="UP000586093"/>
    </source>
</evidence>
<dbReference type="EMBL" id="JACIVI010000004">
    <property type="protein sequence ID" value="MBB1162712.1"/>
    <property type="molecule type" value="Genomic_DNA"/>
</dbReference>
<name>A0A839HMS7_9BURK</name>
<evidence type="ECO:0008006" key="3">
    <source>
        <dbReference type="Google" id="ProtNLM"/>
    </source>
</evidence>
<protein>
    <recommendedName>
        <fullName evidence="3">Deaminase</fullName>
    </recommendedName>
</protein>
<evidence type="ECO:0000313" key="1">
    <source>
        <dbReference type="EMBL" id="MBB1162712.1"/>
    </source>
</evidence>
<proteinExistence type="predicted"/>
<dbReference type="AlphaFoldDB" id="A0A839HMS7"/>
<dbReference type="InterPro" id="IPR049708">
    <property type="entry name" value="PP0621-like"/>
</dbReference>
<sequence length="77" mass="8175">MRVLLIVAGVLLVMKLLKGRSTPPPAAPVARPPRPPAEIVACAHCGLRLPQAEAVQAGDGRFFCGEAHRRVAGQRLD</sequence>
<accession>A0A839HMS7</accession>
<comment type="caution">
    <text evidence="1">The sequence shown here is derived from an EMBL/GenBank/DDBJ whole genome shotgun (WGS) entry which is preliminary data.</text>
</comment>
<gene>
    <name evidence="1" type="ORF">H4F90_12055</name>
</gene>
<keyword evidence="2" id="KW-1185">Reference proteome</keyword>
<reference evidence="1 2" key="1">
    <citation type="submission" date="2020-08" db="EMBL/GenBank/DDBJ databases">
        <title>Aquariorum lacteus gen. nov., sp. nov., a new member of the family Comamonadaceae, isolated from freshwater aquarium.</title>
        <authorList>
            <person name="Chun S.-J."/>
        </authorList>
    </citation>
    <scope>NUCLEOTIDE SEQUENCE [LARGE SCALE GENOMIC DNA]</scope>
    <source>
        <strain evidence="1 2">SJAQ100</strain>
    </source>
</reference>